<evidence type="ECO:0000313" key="8">
    <source>
        <dbReference type="EMBL" id="CCC70694.1"/>
    </source>
</evidence>
<accession>G0VGS3</accession>
<dbReference type="Pfam" id="PF12157">
    <property type="entry name" value="DUF3591"/>
    <property type="match status" value="1"/>
</dbReference>
<dbReference type="STRING" id="1064592.G0VGS3"/>
<evidence type="ECO:0000256" key="5">
    <source>
        <dbReference type="SAM" id="MobiDB-lite"/>
    </source>
</evidence>
<organism evidence="8 9">
    <name type="scientific">Naumovozyma castellii</name>
    <name type="common">Yeast</name>
    <name type="synonym">Saccharomyces castellii</name>
    <dbReference type="NCBI Taxonomy" id="27288"/>
    <lineage>
        <taxon>Eukaryota</taxon>
        <taxon>Fungi</taxon>
        <taxon>Dikarya</taxon>
        <taxon>Ascomycota</taxon>
        <taxon>Saccharomycotina</taxon>
        <taxon>Saccharomycetes</taxon>
        <taxon>Saccharomycetales</taxon>
        <taxon>Saccharomycetaceae</taxon>
        <taxon>Naumovozyma</taxon>
    </lineage>
</organism>
<dbReference type="KEGG" id="ncs:NCAS_0F02100"/>
<dbReference type="eggNOG" id="KOG0008">
    <property type="taxonomic scope" value="Eukaryota"/>
</dbReference>
<feature type="region of interest" description="Disordered" evidence="5">
    <location>
        <begin position="46"/>
        <end position="99"/>
    </location>
</feature>
<proteinExistence type="predicted"/>
<comment type="subcellular location">
    <subcellularLocation>
        <location evidence="1">Nucleus</location>
    </subcellularLocation>
</comment>
<dbReference type="PANTHER" id="PTHR13900">
    <property type="entry name" value="TRANSCRIPTION INITIATION FACTOR TFIID"/>
    <property type="match status" value="1"/>
</dbReference>
<evidence type="ECO:0008006" key="10">
    <source>
        <dbReference type="Google" id="ProtNLM"/>
    </source>
</evidence>
<dbReference type="GO" id="GO:0004402">
    <property type="term" value="F:histone acetyltransferase activity"/>
    <property type="evidence" value="ECO:0007669"/>
    <property type="project" value="EnsemblFungi"/>
</dbReference>
<dbReference type="OMA" id="KEFMKYQ"/>
<keyword evidence="9" id="KW-1185">Reference proteome</keyword>
<dbReference type="InterPro" id="IPR041670">
    <property type="entry name" value="Znf-CCHC_6"/>
</dbReference>
<evidence type="ECO:0000313" key="9">
    <source>
        <dbReference type="Proteomes" id="UP000001640"/>
    </source>
</evidence>
<dbReference type="InParanoid" id="G0VGS3"/>
<feature type="compositionally biased region" description="Acidic residues" evidence="5">
    <location>
        <begin position="57"/>
        <end position="88"/>
    </location>
</feature>
<dbReference type="Proteomes" id="UP000001640">
    <property type="component" value="Chromosome 6"/>
</dbReference>
<gene>
    <name evidence="8" type="primary">NCAS0F02100</name>
    <name evidence="8" type="ordered locus">NCAS_0F02100</name>
</gene>
<evidence type="ECO:0000256" key="1">
    <source>
        <dbReference type="ARBA" id="ARBA00004123"/>
    </source>
</evidence>
<dbReference type="RefSeq" id="XP_003677049.1">
    <property type="nucleotide sequence ID" value="XM_003677001.1"/>
</dbReference>
<dbReference type="EMBL" id="HE576757">
    <property type="protein sequence ID" value="CCC70694.1"/>
    <property type="molecule type" value="Genomic_DNA"/>
</dbReference>
<dbReference type="Pfam" id="PF15288">
    <property type="entry name" value="zf-CCHC_6"/>
    <property type="match status" value="1"/>
</dbReference>
<evidence type="ECO:0000259" key="7">
    <source>
        <dbReference type="Pfam" id="PF15288"/>
    </source>
</evidence>
<protein>
    <recommendedName>
        <fullName evidence="10">Transcription initiation factor TFIID subunit 1 histone acetyltransferase domain-containing protein</fullName>
    </recommendedName>
</protein>
<reference key="2">
    <citation type="submission" date="2011-08" db="EMBL/GenBank/DDBJ databases">
        <title>Genome sequence of Naumovozyma castellii.</title>
        <authorList>
            <person name="Gordon J.L."/>
            <person name="Armisen D."/>
            <person name="Proux-Wera E."/>
            <person name="OhEigeartaigh S.S."/>
            <person name="Byrne K.P."/>
            <person name="Wolfe K.H."/>
        </authorList>
    </citation>
    <scope>NUCLEOTIDE SEQUENCE</scope>
    <source>
        <strain>Type strain:CBS 4309</strain>
    </source>
</reference>
<dbReference type="HOGENOM" id="CLU_000572_1_0_1"/>
<dbReference type="OrthoDB" id="5752at2759"/>
<dbReference type="FunCoup" id="G0VGS3">
    <property type="interactions" value="506"/>
</dbReference>
<dbReference type="GO" id="GO:0046982">
    <property type="term" value="F:protein heterodimerization activity"/>
    <property type="evidence" value="ECO:0007669"/>
    <property type="project" value="EnsemblFungi"/>
</dbReference>
<dbReference type="PANTHER" id="PTHR13900:SF0">
    <property type="entry name" value="TRANSCRIPTION INITIATION FACTOR TFIID SUBUNIT 1"/>
    <property type="match status" value="1"/>
</dbReference>
<dbReference type="GO" id="GO:0016251">
    <property type="term" value="F:RNA polymerase II general transcription initiation factor activity"/>
    <property type="evidence" value="ECO:0007669"/>
    <property type="project" value="InterPro"/>
</dbReference>
<feature type="domain" description="Zinc knuckle" evidence="7">
    <location>
        <begin position="1016"/>
        <end position="1037"/>
    </location>
</feature>
<dbReference type="GO" id="GO:0017025">
    <property type="term" value="F:TBP-class protein binding"/>
    <property type="evidence" value="ECO:0007669"/>
    <property type="project" value="EnsemblFungi"/>
</dbReference>
<evidence type="ECO:0000256" key="4">
    <source>
        <dbReference type="ARBA" id="ARBA00023242"/>
    </source>
</evidence>
<dbReference type="GO" id="GO:0005669">
    <property type="term" value="C:transcription factor TFIID complex"/>
    <property type="evidence" value="ECO:0007669"/>
    <property type="project" value="EnsemblFungi"/>
</dbReference>
<dbReference type="GO" id="GO:0060090">
    <property type="term" value="F:molecular adaptor activity"/>
    <property type="evidence" value="ECO:0007669"/>
    <property type="project" value="EnsemblFungi"/>
</dbReference>
<feature type="region of interest" description="Disordered" evidence="5">
    <location>
        <begin position="990"/>
        <end position="1014"/>
    </location>
</feature>
<dbReference type="AlphaFoldDB" id="G0VGS3"/>
<sequence>MTSSQKRNGKMASASDLTNEDDAYNSIFGGDFGSLEIGSIISNKDTEGATQHLPDAIDFEDEDELAEEEDDDQNAGEETTDSDMNGEMDETKQDDQEDDEEIDMNAIPYDMLNGTSTQHHDDGVMIMGQEQDVLGSASIVNTNEYMTNDDNLLLNHSNRDLRMGSIDFQSGDNNALFNTNMDDKIFMEHNPSFDAGSFSLSNRTNKLRSSQEIINNEELKRIEQERVANEDKLLLKSYYPDFKRGKILKWNKFIYRKYGRYQWHRDATIMGEVLKPLFPSNLKFKVGRDTRKSFKSTSTESWNSEKKKGIVYATLEEIDPQSINKKIEDHHNTELPEGLLIATDDWDQENIINGDGNDGADNINKPLQITENNLQEVVDDWEWDEDNIVDAKLKEATAAQLDMNDEQLLLIKLENQKEEDKDHTTLSGEINEKAILKRLNISNDEAYSILKHTHQPKIRATISNLNIEHSQPALKLQSPYYKVQLPKPQLRYFHRPHFGSNIRSGTTITFNKLKLRKRKRDKGKEVKESFASTQDLTIGDTAPVYLMEYSEQTPLALSKFGMATKLINYYRKTSDQDTLRPKLPVGETHVLGVQDKSPFWNFGFVEPGHIVPTLYNNMVRAPVFKHDISGTDFLMVKSSGHGVSSRFYLKNINHLFTVGQTFPVEEIPGPNSRKVTSMRTTRLRMIVYRILNRTSSRAISIEPVNKHFPDQDYGQNRQKVKEFMKYQRDGPDKGLWKLKDGEQLLDNESTRKLITPEQVSEAESMSQGLQFHDDNEFFNFDEKLLKLEENLLPWNATKNFINATQMRAMIQIHGAGDPTGCGEGFSFLKTSMKGGFTKSGSHVNLDHQNNKKGQGGGHTYNVAQQQKIYDEEISKTWYTHAKSLSVTNPFEEIDDPDVVNPTNKHVKTHRDDNKVLKIVRKRRDANGIIQRQTIIIRDPRVIKGYLIGKERRKENKLDVDKLLEEETKIENPDDIELQKKLLQNELASLEKSQQRRAARQKKTVDGKVGKGKNTTRRCATCGQVGHIRTNKSCPMYNGGPLEDSTANASTATTPGPSTSVGPANNNETV</sequence>
<dbReference type="InterPro" id="IPR022591">
    <property type="entry name" value="TAF1_HAT_dom"/>
</dbReference>
<dbReference type="GO" id="GO:0003682">
    <property type="term" value="F:chromatin binding"/>
    <property type="evidence" value="ECO:0007669"/>
    <property type="project" value="EnsemblFungi"/>
</dbReference>
<keyword evidence="3" id="KW-0804">Transcription</keyword>
<dbReference type="InterPro" id="IPR040240">
    <property type="entry name" value="TAF1"/>
</dbReference>
<feature type="domain" description="Transcription initiation factor TFIID subunit 1 histone acetyltransferase" evidence="6">
    <location>
        <begin position="440"/>
        <end position="884"/>
    </location>
</feature>
<evidence type="ECO:0000259" key="6">
    <source>
        <dbReference type="Pfam" id="PF12157"/>
    </source>
</evidence>
<dbReference type="GeneID" id="96904342"/>
<dbReference type="GO" id="GO:0051123">
    <property type="term" value="P:RNA polymerase II preinitiation complex assembly"/>
    <property type="evidence" value="ECO:0007669"/>
    <property type="project" value="EnsemblFungi"/>
</dbReference>
<keyword evidence="4" id="KW-0539">Nucleus</keyword>
<name>G0VGS3_NAUCA</name>
<evidence type="ECO:0000256" key="2">
    <source>
        <dbReference type="ARBA" id="ARBA00023015"/>
    </source>
</evidence>
<evidence type="ECO:0000256" key="3">
    <source>
        <dbReference type="ARBA" id="ARBA00023163"/>
    </source>
</evidence>
<feature type="region of interest" description="Disordered" evidence="5">
    <location>
        <begin position="1"/>
        <end position="30"/>
    </location>
</feature>
<dbReference type="GO" id="GO:0005829">
    <property type="term" value="C:cytosol"/>
    <property type="evidence" value="ECO:0007669"/>
    <property type="project" value="EnsemblFungi"/>
</dbReference>
<dbReference type="GO" id="GO:0045944">
    <property type="term" value="P:positive regulation of transcription by RNA polymerase II"/>
    <property type="evidence" value="ECO:0007669"/>
    <property type="project" value="EnsemblFungi"/>
</dbReference>
<reference evidence="8 9" key="1">
    <citation type="journal article" date="2011" name="Proc. Natl. Acad. Sci. U.S.A.">
        <title>Evolutionary erosion of yeast sex chromosomes by mating-type switching accidents.</title>
        <authorList>
            <person name="Gordon J.L."/>
            <person name="Armisen D."/>
            <person name="Proux-Wera E."/>
            <person name="Oheigeartaigh S.S."/>
            <person name="Byrne K.P."/>
            <person name="Wolfe K.H."/>
        </authorList>
    </citation>
    <scope>NUCLEOTIDE SEQUENCE [LARGE SCALE GENOMIC DNA]</scope>
    <source>
        <strain evidence="9">ATCC 76901 / BCRC 22586 / CBS 4309 / NBRC 1992 / NRRL Y-12630</strain>
    </source>
</reference>
<keyword evidence="2" id="KW-0805">Transcription regulation</keyword>
<feature type="compositionally biased region" description="Low complexity" evidence="5">
    <location>
        <begin position="1044"/>
        <end position="1063"/>
    </location>
</feature>
<feature type="region of interest" description="Disordered" evidence="5">
    <location>
        <begin position="1030"/>
        <end position="1069"/>
    </location>
</feature>